<dbReference type="HOGENOM" id="CLU_035117_1_0_6"/>
<dbReference type="Gene3D" id="1.10.1040.10">
    <property type="entry name" value="N-(1-d-carboxylethyl)-l-norvaline Dehydrogenase, domain 2"/>
    <property type="match status" value="1"/>
</dbReference>
<dbReference type="STRING" id="105559.Nwat_1020"/>
<protein>
    <submittedName>
        <fullName evidence="7">6-phosphogluconate dehydrogenase NAD-binding protein</fullName>
    </submittedName>
</protein>
<sequence length="285" mass="30015">MKVGFIGLGAMGLPMARNLAKAGFLKAIWNRTPATAKALAQELKIARAREPAELAGATETIFMCVSADQDVLALVEALASGLTPGKIVVDFSTVSWETARRAAAIVHGKGAEFLDSPVSGGVEGARNGTLAIMVGGPGATLAKIRPALETLASRIMHMGEVGAGQATKAVNQIMAAGINQAVAEALAFGKAQGLDMEKVIAVVSRGAASNWFLEKRGKTMTQGIFAPGFKISLHHKDLRICQAMAEQLGFPLPVTTMTLADYQRLLEQGFGDEDISALYRLKRPD</sequence>
<keyword evidence="2" id="KW-0560">Oxidoreductase</keyword>
<evidence type="ECO:0000259" key="5">
    <source>
        <dbReference type="Pfam" id="PF03446"/>
    </source>
</evidence>
<dbReference type="PANTHER" id="PTHR43060:SF15">
    <property type="entry name" value="3-HYDROXYISOBUTYRATE DEHYDROGENASE-LIKE 1, MITOCHONDRIAL-RELATED"/>
    <property type="match status" value="1"/>
</dbReference>
<dbReference type="KEGG" id="nwa:Nwat_1020"/>
<dbReference type="SUPFAM" id="SSF51735">
    <property type="entry name" value="NAD(P)-binding Rossmann-fold domains"/>
    <property type="match status" value="1"/>
</dbReference>
<evidence type="ECO:0000256" key="4">
    <source>
        <dbReference type="PIRSR" id="PIRSR000103-1"/>
    </source>
</evidence>
<dbReference type="Proteomes" id="UP000000393">
    <property type="component" value="Chromosome"/>
</dbReference>
<reference evidence="7 8" key="1">
    <citation type="submission" date="2010-06" db="EMBL/GenBank/DDBJ databases">
        <title>Complete sequence of chromosome of Nitrosococcus watsoni C-113.</title>
        <authorList>
            <consortium name="US DOE Joint Genome Institute"/>
            <person name="Lucas S."/>
            <person name="Copeland A."/>
            <person name="Lapidus A."/>
            <person name="Cheng J.-F."/>
            <person name="Bruce D."/>
            <person name="Goodwin L."/>
            <person name="Pitluck S."/>
            <person name="Malfatti S.A."/>
            <person name="Chain P.S.G."/>
            <person name="Land M."/>
            <person name="Hauser L."/>
            <person name="Kyrpides N."/>
            <person name="Ivanova N."/>
            <person name="Cambell M.A."/>
            <person name="Heidelberg J.F."/>
            <person name="Klotz M.G."/>
            <person name="Woyke T."/>
        </authorList>
    </citation>
    <scope>NUCLEOTIDE SEQUENCE [LARGE SCALE GENOMIC DNA]</scope>
    <source>
        <strain evidence="7 8">C-113</strain>
    </source>
</reference>
<dbReference type="InterPro" id="IPR006115">
    <property type="entry name" value="6PGDH_NADP-bd"/>
</dbReference>
<dbReference type="InterPro" id="IPR029154">
    <property type="entry name" value="HIBADH-like_NADP-bd"/>
</dbReference>
<dbReference type="GO" id="GO:0016054">
    <property type="term" value="P:organic acid catabolic process"/>
    <property type="evidence" value="ECO:0007669"/>
    <property type="project" value="UniProtKB-ARBA"/>
</dbReference>
<dbReference type="RefSeq" id="WP_013220064.1">
    <property type="nucleotide sequence ID" value="NC_014315.1"/>
</dbReference>
<evidence type="ECO:0000259" key="6">
    <source>
        <dbReference type="Pfam" id="PF14833"/>
    </source>
</evidence>
<evidence type="ECO:0000313" key="8">
    <source>
        <dbReference type="Proteomes" id="UP000000393"/>
    </source>
</evidence>
<dbReference type="PROSITE" id="PS00895">
    <property type="entry name" value="3_HYDROXYISOBUT_DH"/>
    <property type="match status" value="1"/>
</dbReference>
<name>D8K4Y5_NITWC</name>
<comment type="similarity">
    <text evidence="1">Belongs to the HIBADH-related family.</text>
</comment>
<dbReference type="OrthoDB" id="9786703at2"/>
<dbReference type="PANTHER" id="PTHR43060">
    <property type="entry name" value="3-HYDROXYISOBUTYRATE DEHYDROGENASE-LIKE 1, MITOCHONDRIAL-RELATED"/>
    <property type="match status" value="1"/>
</dbReference>
<dbReference type="Pfam" id="PF03446">
    <property type="entry name" value="NAD_binding_2"/>
    <property type="match status" value="1"/>
</dbReference>
<dbReference type="GO" id="GO:0050661">
    <property type="term" value="F:NADP binding"/>
    <property type="evidence" value="ECO:0007669"/>
    <property type="project" value="InterPro"/>
</dbReference>
<feature type="domain" description="3-hydroxyisobutyrate dehydrogenase-like NAD-binding" evidence="6">
    <location>
        <begin position="162"/>
        <end position="281"/>
    </location>
</feature>
<dbReference type="Gene3D" id="3.40.50.720">
    <property type="entry name" value="NAD(P)-binding Rossmann-like Domain"/>
    <property type="match status" value="1"/>
</dbReference>
<dbReference type="InterPro" id="IPR008927">
    <property type="entry name" value="6-PGluconate_DH-like_C_sf"/>
</dbReference>
<evidence type="ECO:0000256" key="1">
    <source>
        <dbReference type="ARBA" id="ARBA00009080"/>
    </source>
</evidence>
<gene>
    <name evidence="7" type="ordered locus">Nwat_1020</name>
</gene>
<proteinExistence type="inferred from homology"/>
<dbReference type="GO" id="GO:0051287">
    <property type="term" value="F:NAD binding"/>
    <property type="evidence" value="ECO:0007669"/>
    <property type="project" value="InterPro"/>
</dbReference>
<dbReference type="InterPro" id="IPR002204">
    <property type="entry name" value="3-OH-isobutyrate_DH-rel_CS"/>
</dbReference>
<dbReference type="AlphaFoldDB" id="D8K4Y5"/>
<feature type="domain" description="6-phosphogluconate dehydrogenase NADP-binding" evidence="5">
    <location>
        <begin position="2"/>
        <end position="159"/>
    </location>
</feature>
<dbReference type="InterPro" id="IPR015815">
    <property type="entry name" value="HIBADH-related"/>
</dbReference>
<evidence type="ECO:0000256" key="3">
    <source>
        <dbReference type="ARBA" id="ARBA00023027"/>
    </source>
</evidence>
<keyword evidence="3" id="KW-0520">NAD</keyword>
<organism evidence="7 8">
    <name type="scientific">Nitrosococcus watsoni (strain C-113)</name>
    <dbReference type="NCBI Taxonomy" id="105559"/>
    <lineage>
        <taxon>Bacteria</taxon>
        <taxon>Pseudomonadati</taxon>
        <taxon>Pseudomonadota</taxon>
        <taxon>Gammaproteobacteria</taxon>
        <taxon>Chromatiales</taxon>
        <taxon>Chromatiaceae</taxon>
        <taxon>Nitrosococcus</taxon>
    </lineage>
</organism>
<dbReference type="eggNOG" id="COG2084">
    <property type="taxonomic scope" value="Bacteria"/>
</dbReference>
<dbReference type="InterPro" id="IPR013328">
    <property type="entry name" value="6PGD_dom2"/>
</dbReference>
<keyword evidence="8" id="KW-1185">Reference proteome</keyword>
<dbReference type="Pfam" id="PF14833">
    <property type="entry name" value="NAD_binding_11"/>
    <property type="match status" value="1"/>
</dbReference>
<dbReference type="EMBL" id="CP002086">
    <property type="protein sequence ID" value="ADJ27962.1"/>
    <property type="molecule type" value="Genomic_DNA"/>
</dbReference>
<dbReference type="PIRSF" id="PIRSF000103">
    <property type="entry name" value="HIBADH"/>
    <property type="match status" value="1"/>
</dbReference>
<accession>D8K4Y5</accession>
<evidence type="ECO:0000256" key="2">
    <source>
        <dbReference type="ARBA" id="ARBA00023002"/>
    </source>
</evidence>
<dbReference type="InterPro" id="IPR036291">
    <property type="entry name" value="NAD(P)-bd_dom_sf"/>
</dbReference>
<dbReference type="SUPFAM" id="SSF48179">
    <property type="entry name" value="6-phosphogluconate dehydrogenase C-terminal domain-like"/>
    <property type="match status" value="1"/>
</dbReference>
<feature type="active site" evidence="4">
    <location>
        <position position="168"/>
    </location>
</feature>
<evidence type="ECO:0000313" key="7">
    <source>
        <dbReference type="EMBL" id="ADJ27962.1"/>
    </source>
</evidence>
<dbReference type="GO" id="GO:0016491">
    <property type="term" value="F:oxidoreductase activity"/>
    <property type="evidence" value="ECO:0007669"/>
    <property type="project" value="UniProtKB-KW"/>
</dbReference>